<evidence type="ECO:0000313" key="5">
    <source>
        <dbReference type="EMBL" id="MBB4957162.1"/>
    </source>
</evidence>
<dbReference type="Pfam" id="PF02776">
    <property type="entry name" value="TPP_enzyme_N"/>
    <property type="match status" value="1"/>
</dbReference>
<evidence type="ECO:0000256" key="1">
    <source>
        <dbReference type="ARBA" id="ARBA00007812"/>
    </source>
</evidence>
<dbReference type="InterPro" id="IPR029061">
    <property type="entry name" value="THDP-binding"/>
</dbReference>
<sequence>MKTQSLSFVADTLATSGPVDARSVLRCFQHPDGSPDTLRCALLLAGGRTHSEHLLGEALLGRVDHEEAAGAVARNVVSQILGWRTRLTGAEVVAGLLAAAGVARIFIYAGTSELALGDAIDRVDGLQLSNGRGDKESAFMAAGASLLEPNRGVAVLHGARGLTNAMGAVADARRSEVGTLYIVGLPSTGSARFLPPHGESGLLAGLSGLVDWHWQAGPVPADPEGCGREARHFVHQFRQALAFSARAPYRPAVFGIPQDAAEQRWLPLDALVSPATAEPPPTVDRSDLKDAVEEMMRADLKDAVEEMMRAERPLFIVDDYALRHTGIRPALDQISTDLGAPVLQVRYRRGPMLFERLRQDEVRNFVGWLDPFHPAHRDLLDQCDLVVTVEDRNIYERVVGALPECRKIAVNTDPGKVLKNEYLQEKDLLVVGDPARVLRDATELFQERRAATRAPWFGPDARTPAPATVEPVSASVQHGRRAVVRALADVLAGWERPALVDDSQMFGGLIAEHYDDLPSGLRVFGGHGAFVGSGLSYATGLAIATDGVRVMCTLGDQAFTNSFQGLVAAVQERARILYIVCNNGESVSLKKQGVASYGDLSRTYLSNVQGLRYHAVAQAIGVHTEEVAVPIGGPAEEVDAGLRRLSEALGKAAAVDGPSLVELVLPSAPEVWAGIWLTQGFEQARAGNRDPDPARAR</sequence>
<proteinExistence type="inferred from homology"/>
<dbReference type="Pfam" id="PF02775">
    <property type="entry name" value="TPP_enzyme_C"/>
    <property type="match status" value="1"/>
</dbReference>
<dbReference type="SUPFAM" id="SSF52518">
    <property type="entry name" value="Thiamin diphosphate-binding fold (THDP-binding)"/>
    <property type="match status" value="2"/>
</dbReference>
<gene>
    <name evidence="5" type="ORF">FHR38_000895</name>
</gene>
<dbReference type="AlphaFoldDB" id="A0A7W7SMW5"/>
<dbReference type="RefSeq" id="WP_184533000.1">
    <property type="nucleotide sequence ID" value="NZ_JACHJW010000001.1"/>
</dbReference>
<dbReference type="GO" id="GO:0003984">
    <property type="term" value="F:acetolactate synthase activity"/>
    <property type="evidence" value="ECO:0007669"/>
    <property type="project" value="TreeGrafter"/>
</dbReference>
<evidence type="ECO:0000313" key="6">
    <source>
        <dbReference type="Proteomes" id="UP000578819"/>
    </source>
</evidence>
<keyword evidence="6" id="KW-1185">Reference proteome</keyword>
<protein>
    <submittedName>
        <fullName evidence="5">Thiamine pyrophosphate-dependent acetolactate synthase large subunit-like protein</fullName>
    </submittedName>
</protein>
<name>A0A7W7SMW5_9ACTN</name>
<feature type="domain" description="Thiamine pyrophosphate enzyme N-terminal TPP-binding" evidence="4">
    <location>
        <begin position="88"/>
        <end position="192"/>
    </location>
</feature>
<evidence type="ECO:0000256" key="2">
    <source>
        <dbReference type="ARBA" id="ARBA00023052"/>
    </source>
</evidence>
<organism evidence="5 6">
    <name type="scientific">Micromonospora polyrhachis</name>
    <dbReference type="NCBI Taxonomy" id="1282883"/>
    <lineage>
        <taxon>Bacteria</taxon>
        <taxon>Bacillati</taxon>
        <taxon>Actinomycetota</taxon>
        <taxon>Actinomycetes</taxon>
        <taxon>Micromonosporales</taxon>
        <taxon>Micromonosporaceae</taxon>
        <taxon>Micromonospora</taxon>
    </lineage>
</organism>
<dbReference type="InterPro" id="IPR011766">
    <property type="entry name" value="TPP_enzyme_TPP-bd"/>
</dbReference>
<evidence type="ECO:0000259" key="4">
    <source>
        <dbReference type="Pfam" id="PF02776"/>
    </source>
</evidence>
<dbReference type="CDD" id="cd00568">
    <property type="entry name" value="TPP_enzymes"/>
    <property type="match status" value="1"/>
</dbReference>
<dbReference type="CDD" id="cd07035">
    <property type="entry name" value="TPP_PYR_POX_like"/>
    <property type="match status" value="1"/>
</dbReference>
<dbReference type="GO" id="GO:0009099">
    <property type="term" value="P:L-valine biosynthetic process"/>
    <property type="evidence" value="ECO:0007669"/>
    <property type="project" value="TreeGrafter"/>
</dbReference>
<dbReference type="GO" id="GO:0009097">
    <property type="term" value="P:isoleucine biosynthetic process"/>
    <property type="evidence" value="ECO:0007669"/>
    <property type="project" value="TreeGrafter"/>
</dbReference>
<dbReference type="InterPro" id="IPR012001">
    <property type="entry name" value="Thiamin_PyroP_enz_TPP-bd_dom"/>
</dbReference>
<dbReference type="EMBL" id="JACHJW010000001">
    <property type="protein sequence ID" value="MBB4957162.1"/>
    <property type="molecule type" value="Genomic_DNA"/>
</dbReference>
<dbReference type="InterPro" id="IPR045229">
    <property type="entry name" value="TPP_enz"/>
</dbReference>
<dbReference type="Proteomes" id="UP000578819">
    <property type="component" value="Unassembled WGS sequence"/>
</dbReference>
<dbReference type="Gene3D" id="3.40.50.1220">
    <property type="entry name" value="TPP-binding domain"/>
    <property type="match status" value="1"/>
</dbReference>
<dbReference type="GO" id="GO:0000287">
    <property type="term" value="F:magnesium ion binding"/>
    <property type="evidence" value="ECO:0007669"/>
    <property type="project" value="UniProtKB-ARBA"/>
</dbReference>
<reference evidence="5 6" key="1">
    <citation type="submission" date="2020-08" db="EMBL/GenBank/DDBJ databases">
        <title>Sequencing the genomes of 1000 actinobacteria strains.</title>
        <authorList>
            <person name="Klenk H.-P."/>
        </authorList>
    </citation>
    <scope>NUCLEOTIDE SEQUENCE [LARGE SCALE GENOMIC DNA]</scope>
    <source>
        <strain evidence="5 6">DSM 45886</strain>
    </source>
</reference>
<dbReference type="Gene3D" id="3.40.50.970">
    <property type="match status" value="2"/>
</dbReference>
<feature type="domain" description="Thiamine pyrophosphate enzyme TPP-binding" evidence="3">
    <location>
        <begin position="525"/>
        <end position="662"/>
    </location>
</feature>
<accession>A0A7W7SMW5</accession>
<comment type="caution">
    <text evidence="5">The sequence shown here is derived from an EMBL/GenBank/DDBJ whole genome shotgun (WGS) entry which is preliminary data.</text>
</comment>
<dbReference type="GO" id="GO:0030976">
    <property type="term" value="F:thiamine pyrophosphate binding"/>
    <property type="evidence" value="ECO:0007669"/>
    <property type="project" value="InterPro"/>
</dbReference>
<comment type="similarity">
    <text evidence="1">Belongs to the TPP enzyme family.</text>
</comment>
<dbReference type="GO" id="GO:0050660">
    <property type="term" value="F:flavin adenine dinucleotide binding"/>
    <property type="evidence" value="ECO:0007669"/>
    <property type="project" value="TreeGrafter"/>
</dbReference>
<dbReference type="GO" id="GO:0005948">
    <property type="term" value="C:acetolactate synthase complex"/>
    <property type="evidence" value="ECO:0007669"/>
    <property type="project" value="TreeGrafter"/>
</dbReference>
<dbReference type="SUPFAM" id="SSF52467">
    <property type="entry name" value="DHS-like NAD/FAD-binding domain"/>
    <property type="match status" value="1"/>
</dbReference>
<evidence type="ECO:0000259" key="3">
    <source>
        <dbReference type="Pfam" id="PF02775"/>
    </source>
</evidence>
<dbReference type="InterPro" id="IPR029035">
    <property type="entry name" value="DHS-like_NAD/FAD-binding_dom"/>
</dbReference>
<dbReference type="PANTHER" id="PTHR18968">
    <property type="entry name" value="THIAMINE PYROPHOSPHATE ENZYMES"/>
    <property type="match status" value="1"/>
</dbReference>
<keyword evidence="2" id="KW-0786">Thiamine pyrophosphate</keyword>
<dbReference type="PANTHER" id="PTHR18968:SF13">
    <property type="entry name" value="ACETOLACTATE SYNTHASE CATALYTIC SUBUNIT, MITOCHONDRIAL"/>
    <property type="match status" value="1"/>
</dbReference>